<protein>
    <submittedName>
        <fullName evidence="2">Unannotated protein</fullName>
    </submittedName>
</protein>
<dbReference type="Pfam" id="PF13577">
    <property type="entry name" value="SnoaL_4"/>
    <property type="match status" value="1"/>
</dbReference>
<dbReference type="Gene3D" id="3.10.450.50">
    <property type="match status" value="1"/>
</dbReference>
<dbReference type="AlphaFoldDB" id="A0A6J7IT92"/>
<reference evidence="2" key="1">
    <citation type="submission" date="2020-05" db="EMBL/GenBank/DDBJ databases">
        <authorList>
            <person name="Chiriac C."/>
            <person name="Salcher M."/>
            <person name="Ghai R."/>
            <person name="Kavagutti S V."/>
        </authorList>
    </citation>
    <scope>NUCLEOTIDE SEQUENCE</scope>
</reference>
<gene>
    <name evidence="2" type="ORF">UFOPK3752_00613</name>
</gene>
<feature type="domain" description="SnoaL-like" evidence="1">
    <location>
        <begin position="3"/>
        <end position="121"/>
    </location>
</feature>
<sequence length="135" mass="15071">MLDAFADVSTLLSNYALGYDTQNASAVADCFHDEATFDLLLPDGQTMTFTGRPAIEAFMQEQLSGQQDLRRHFTTNIRVIERGEGVIRIGCYLLLGAIDSQGLRIVQSGRYEDTIEWADGKAIFRSRHLTMDGTF</sequence>
<evidence type="ECO:0000313" key="2">
    <source>
        <dbReference type="EMBL" id="CAB4933986.1"/>
    </source>
</evidence>
<dbReference type="EMBL" id="CAFBND010000017">
    <property type="protein sequence ID" value="CAB4933986.1"/>
    <property type="molecule type" value="Genomic_DNA"/>
</dbReference>
<evidence type="ECO:0000259" key="1">
    <source>
        <dbReference type="Pfam" id="PF13577"/>
    </source>
</evidence>
<name>A0A6J7IT92_9ZZZZ</name>
<accession>A0A6J7IT92</accession>
<dbReference type="SUPFAM" id="SSF54427">
    <property type="entry name" value="NTF2-like"/>
    <property type="match status" value="1"/>
</dbReference>
<dbReference type="InterPro" id="IPR032710">
    <property type="entry name" value="NTF2-like_dom_sf"/>
</dbReference>
<proteinExistence type="predicted"/>
<organism evidence="2">
    <name type="scientific">freshwater metagenome</name>
    <dbReference type="NCBI Taxonomy" id="449393"/>
    <lineage>
        <taxon>unclassified sequences</taxon>
        <taxon>metagenomes</taxon>
        <taxon>ecological metagenomes</taxon>
    </lineage>
</organism>
<dbReference type="CDD" id="cd00531">
    <property type="entry name" value="NTF2_like"/>
    <property type="match status" value="1"/>
</dbReference>
<dbReference type="InterPro" id="IPR037401">
    <property type="entry name" value="SnoaL-like"/>
</dbReference>